<dbReference type="Proteomes" id="UP000199501">
    <property type="component" value="Unassembled WGS sequence"/>
</dbReference>
<dbReference type="EMBL" id="FMZZ01000008">
    <property type="protein sequence ID" value="SDD22464.1"/>
    <property type="molecule type" value="Genomic_DNA"/>
</dbReference>
<keyword evidence="3" id="KW-1185">Reference proteome</keyword>
<dbReference type="STRING" id="1271860.SAMN05216174_108288"/>
<dbReference type="Pfam" id="PF14040">
    <property type="entry name" value="DNase_NucA_NucB"/>
    <property type="match status" value="1"/>
</dbReference>
<dbReference type="InterPro" id="IPR029476">
    <property type="entry name" value="DNase_NucA_NucB"/>
</dbReference>
<organism evidence="2 3">
    <name type="scientific">Actinokineospora iranica</name>
    <dbReference type="NCBI Taxonomy" id="1271860"/>
    <lineage>
        <taxon>Bacteria</taxon>
        <taxon>Bacillati</taxon>
        <taxon>Actinomycetota</taxon>
        <taxon>Actinomycetes</taxon>
        <taxon>Pseudonocardiales</taxon>
        <taxon>Pseudonocardiaceae</taxon>
        <taxon>Actinokineospora</taxon>
    </lineage>
</organism>
<dbReference type="AlphaFoldDB" id="A0A1G6T0Q0"/>
<proteinExistence type="predicted"/>
<evidence type="ECO:0000313" key="3">
    <source>
        <dbReference type="Proteomes" id="UP000199501"/>
    </source>
</evidence>
<accession>A0A1G6T0Q0</accession>
<feature type="domain" description="Deoxyribonuclease NucA/NucB" evidence="1">
    <location>
        <begin position="220"/>
        <end position="280"/>
    </location>
</feature>
<protein>
    <recommendedName>
        <fullName evidence="1">Deoxyribonuclease NucA/NucB domain-containing protein</fullName>
    </recommendedName>
</protein>
<name>A0A1G6T0Q0_9PSEU</name>
<evidence type="ECO:0000259" key="1">
    <source>
        <dbReference type="Pfam" id="PF14040"/>
    </source>
</evidence>
<reference evidence="3" key="1">
    <citation type="submission" date="2016-10" db="EMBL/GenBank/DDBJ databases">
        <authorList>
            <person name="Varghese N."/>
            <person name="Submissions S."/>
        </authorList>
    </citation>
    <scope>NUCLEOTIDE SEQUENCE [LARGE SCALE GENOMIC DNA]</scope>
    <source>
        <strain evidence="3">IBRC-M 10403</strain>
    </source>
</reference>
<gene>
    <name evidence="2" type="ORF">SAMN05216174_108288</name>
</gene>
<sequence>MATRDSKQADAGPALLFGSPQWGAFVRHLGDTAHWPVAGGLRNPHVPKATRWGRVRGYPLSVRLVRSDLILRDREPSTSCQSQCRSIPLLSAGSSRRAGVLGGVTEGCGMAAATSKAVGIAVVATVGAVLVFGAQTVWNTVTGWFTGGTEIIADGEYSFMIASEDKSKVKKCSAREVVTERQCDGLRIVVFDARKMPYIARGIGEAWESGLPAVLTMDRAKEDVNRAASCRSKRYKKNYPNTSCDEYPMAPTEEGGERAHMEEVPKRENLCQGGTVRWQYPEDGKRFWWSSLILKTWHQAHTRAWTQPRTRHAPTK</sequence>
<evidence type="ECO:0000313" key="2">
    <source>
        <dbReference type="EMBL" id="SDD22464.1"/>
    </source>
</evidence>